<dbReference type="STRING" id="1122185.N792_01560"/>
<evidence type="ECO:0000313" key="4">
    <source>
        <dbReference type="EMBL" id="KGM52943.1"/>
    </source>
</evidence>
<evidence type="ECO:0000259" key="3">
    <source>
        <dbReference type="Pfam" id="PF16261"/>
    </source>
</evidence>
<organism evidence="4 5">
    <name type="scientific">Lysobacter concretionis Ko07 = DSM 16239</name>
    <dbReference type="NCBI Taxonomy" id="1122185"/>
    <lineage>
        <taxon>Bacteria</taxon>
        <taxon>Pseudomonadati</taxon>
        <taxon>Pseudomonadota</taxon>
        <taxon>Gammaproteobacteria</taxon>
        <taxon>Lysobacterales</taxon>
        <taxon>Lysobacteraceae</taxon>
        <taxon>Novilysobacter</taxon>
    </lineage>
</organism>
<accession>A0A0A0ES48</accession>
<dbReference type="Pfam" id="PF13524">
    <property type="entry name" value="Glyco_trans_1_2"/>
    <property type="match status" value="1"/>
</dbReference>
<gene>
    <name evidence="4" type="ORF">N792_01560</name>
</gene>
<dbReference type="PANTHER" id="PTHR45615">
    <property type="entry name" value="MYOSIN HEAVY CHAIN, NON-MUSCLE"/>
    <property type="match status" value="1"/>
</dbReference>
<evidence type="ECO:0000313" key="5">
    <source>
        <dbReference type="Proteomes" id="UP000030017"/>
    </source>
</evidence>
<dbReference type="InterPro" id="IPR017481">
    <property type="entry name" value="CHP03032"/>
</dbReference>
<keyword evidence="5" id="KW-1185">Reference proteome</keyword>
<evidence type="ECO:0000259" key="2">
    <source>
        <dbReference type="Pfam" id="PF13524"/>
    </source>
</evidence>
<feature type="domain" description="Conserved hypothetical protein CHP03032" evidence="3">
    <location>
        <begin position="72"/>
        <end position="264"/>
    </location>
</feature>
<keyword evidence="1" id="KW-0175">Coiled coil</keyword>
<dbReference type="eggNOG" id="COG3306">
    <property type="taxonomic scope" value="Bacteria"/>
</dbReference>
<dbReference type="SUPFAM" id="SSF63825">
    <property type="entry name" value="YWTD domain"/>
    <property type="match status" value="1"/>
</dbReference>
<feature type="domain" description="Spore protein YkvP/CgeB glycosyl transferase-like" evidence="2">
    <location>
        <begin position="827"/>
        <end position="957"/>
    </location>
</feature>
<dbReference type="EMBL" id="AVPS01000001">
    <property type="protein sequence ID" value="KGM52943.1"/>
    <property type="molecule type" value="Genomic_DNA"/>
</dbReference>
<dbReference type="Gene3D" id="3.40.50.2000">
    <property type="entry name" value="Glycogen Phosphorylase B"/>
    <property type="match status" value="1"/>
</dbReference>
<dbReference type="eggNOG" id="COG4372">
    <property type="taxonomic scope" value="Bacteria"/>
</dbReference>
<evidence type="ECO:0000256" key="1">
    <source>
        <dbReference type="SAM" id="Coils"/>
    </source>
</evidence>
<proteinExistence type="predicted"/>
<dbReference type="PANTHER" id="PTHR45615:SF66">
    <property type="entry name" value="CARD DOMAIN-CONTAINING PROTEIN"/>
    <property type="match status" value="1"/>
</dbReference>
<dbReference type="InterPro" id="IPR055259">
    <property type="entry name" value="YkvP/CgeB_Glyco_trans-like"/>
</dbReference>
<feature type="coiled-coil region" evidence="1">
    <location>
        <begin position="287"/>
        <end position="314"/>
    </location>
</feature>
<name>A0A0A0ES48_9GAMM</name>
<dbReference type="Pfam" id="PF16261">
    <property type="entry name" value="DUF4915"/>
    <property type="match status" value="1"/>
</dbReference>
<sequence length="1219" mass="135910">MTSVFNNLLVTSPNGGGIFFVHGGAIQKLDALDSTGLSVSGRRVLRGIQPSLVVLYQGTPMDINPTDIAFGDVHDVLIDGDSFYLVSTQGNEVVRFDAGAIEEERWTLPGEDDAWHVNCLAKWNGRLVFSAFGEFSLHREYKGATKDQGFVQDLRSGERLITGLSQPHSLFPHGQNLMVANSGEMALQEYAADGSLLRSMSFDGYVRGVSVSGGCIFVGLSRSRNLPQAEAQTASLVALDAVTWDEIARLSLPTNEVYDVHAVEAREASHVVALIAAHSSAILSSIITDKSERLRDLNVELRHLERERDSLGVALEQINAVETRLMKAIEQREEIAGARNSSTFAASLDALAASVDTARTELQGEHARQIAGLMSLVSDLESRAGDMHDELLAKLDHATALQSRISQLEGEHARQIAGLMSLVSDLESRAGDMHDELLAKLDHATALQSRISQLEGEHARQIAGLMSLVSDLESRAGDMHDELLAKLDHATALQSRISQLEGEHARQIAGLMSLVSDLESRAGDMHDELLAKLDHATALQSRIRQLEGELSAGKEALSAEANRAEALKDKVRDLEAALAVQSEEFDVLQQEFSRVEGGVEASLQRMSDLEAELQLVYGSRSMQLTRPLRSAAAAVRRVIQSAGPGVRAFGYLLARPGRYLGLAKGKSVGEVLTLTRGFLSRGGPEPAAPQPVRFDLRSPAGPVVILTTRHCEYIAREMHGALARVGIASEIIFEQPAGGYVDVPHFVICPHMFPVLPGFYVAFQMEQSVSSRWFTEDYMGRLENSFAIFDYSTRNISFLKEKGLSLKQVYYLPVGHLPDLSANPRPAADADEYDVVFYGDASNERRRAYLQELRKYCRIRVVSEVFGEELYSILAGAKLVVNIHYYAGALMETTRVWECLSLGKLVVSERSTDMEDHGELEGLVDFVEIDDIPAMVRRVRYWLEHGSEREERVRANEAALADYFNRFDYFFYRFLLATDNISFDEFWRESGHKYRLESDRLCLNLPEYTDRSRDFARDNHYGFTLFPGLRHSKGWLGCAMSYKYMIMLAREHGLDRVTICEDDVEFPADFEEACASIDAYLSSPDVRWDIFSGLMADLHRDAKILAVDEHEGRSFVTTNRLISTVMNIYSPGVFDTIVNWDETNRDVETNTIDRYLEARRALKVIVTEPFLVGHKEEQHSTIWGFQNTQYADLIAASSQLLKEKVRKFRARRGLHRGKR</sequence>
<dbReference type="Proteomes" id="UP000030017">
    <property type="component" value="Unassembled WGS sequence"/>
</dbReference>
<reference evidence="4 5" key="1">
    <citation type="submission" date="2013-08" db="EMBL/GenBank/DDBJ databases">
        <title>Genome sequencing of Lysobacter.</title>
        <authorList>
            <person name="Zhang S."/>
            <person name="Wang G."/>
        </authorList>
    </citation>
    <scope>NUCLEOTIDE SEQUENCE [LARGE SCALE GENOMIC DNA]</scope>
    <source>
        <strain evidence="4 5">Ko07</strain>
    </source>
</reference>
<protein>
    <submittedName>
        <fullName evidence="4">Uncharacterized protein</fullName>
    </submittedName>
</protein>
<dbReference type="OrthoDB" id="9179784at2"/>
<comment type="caution">
    <text evidence="4">The sequence shown here is derived from an EMBL/GenBank/DDBJ whole genome shotgun (WGS) entry which is preliminary data.</text>
</comment>
<dbReference type="AlphaFoldDB" id="A0A0A0ES48"/>
<feature type="coiled-coil region" evidence="1">
    <location>
        <begin position="536"/>
        <end position="591"/>
    </location>
</feature>
<dbReference type="RefSeq" id="WP_052103253.1">
    <property type="nucleotide sequence ID" value="NZ_AVPS01000001.1"/>
</dbReference>